<feature type="domain" description="Methyltransferase type 11" evidence="4">
    <location>
        <begin position="41"/>
        <end position="128"/>
    </location>
</feature>
<evidence type="ECO:0000259" key="4">
    <source>
        <dbReference type="Pfam" id="PF08241"/>
    </source>
</evidence>
<keyword evidence="2 5" id="KW-0489">Methyltransferase</keyword>
<gene>
    <name evidence="5" type="ORF">OMW55_05480</name>
</gene>
<comment type="caution">
    <text evidence="5">The sequence shown here is derived from an EMBL/GenBank/DDBJ whole genome shotgun (WGS) entry which is preliminary data.</text>
</comment>
<dbReference type="CDD" id="cd02440">
    <property type="entry name" value="AdoMet_MTases"/>
    <property type="match status" value="1"/>
</dbReference>
<dbReference type="RefSeq" id="WP_264881427.1">
    <property type="nucleotide sequence ID" value="NZ_JAPDOB010000001.1"/>
</dbReference>
<keyword evidence="6" id="KW-1185">Reference proteome</keyword>
<dbReference type="SUPFAM" id="SSF53335">
    <property type="entry name" value="S-adenosyl-L-methionine-dependent methyltransferases"/>
    <property type="match status" value="1"/>
</dbReference>
<protein>
    <submittedName>
        <fullName evidence="5">Class I SAM-dependent methyltransferase</fullName>
    </submittedName>
</protein>
<evidence type="ECO:0000256" key="2">
    <source>
        <dbReference type="ARBA" id="ARBA00022603"/>
    </source>
</evidence>
<evidence type="ECO:0000313" key="5">
    <source>
        <dbReference type="EMBL" id="MCW3797258.1"/>
    </source>
</evidence>
<dbReference type="GO" id="GO:0032259">
    <property type="term" value="P:methylation"/>
    <property type="evidence" value="ECO:0007669"/>
    <property type="project" value="UniProtKB-KW"/>
</dbReference>
<dbReference type="InterPro" id="IPR051052">
    <property type="entry name" value="Diverse_substrate_MTase"/>
</dbReference>
<dbReference type="EMBL" id="JAPDOB010000001">
    <property type="protein sequence ID" value="MCW3797258.1"/>
    <property type="molecule type" value="Genomic_DNA"/>
</dbReference>
<dbReference type="Pfam" id="PF08241">
    <property type="entry name" value="Methyltransf_11"/>
    <property type="match status" value="1"/>
</dbReference>
<dbReference type="Proteomes" id="UP001526246">
    <property type="component" value="Unassembled WGS sequence"/>
</dbReference>
<evidence type="ECO:0000256" key="3">
    <source>
        <dbReference type="ARBA" id="ARBA00022679"/>
    </source>
</evidence>
<evidence type="ECO:0000256" key="1">
    <source>
        <dbReference type="ARBA" id="ARBA00008361"/>
    </source>
</evidence>
<proteinExistence type="inferred from homology"/>
<dbReference type="GO" id="GO:0008168">
    <property type="term" value="F:methyltransferase activity"/>
    <property type="evidence" value="ECO:0007669"/>
    <property type="project" value="UniProtKB-KW"/>
</dbReference>
<dbReference type="Gene3D" id="3.40.50.150">
    <property type="entry name" value="Vaccinia Virus protein VP39"/>
    <property type="match status" value="1"/>
</dbReference>
<organism evidence="5 6">
    <name type="scientific">Sphingomonas arvum</name>
    <dbReference type="NCBI Taxonomy" id="2992113"/>
    <lineage>
        <taxon>Bacteria</taxon>
        <taxon>Pseudomonadati</taxon>
        <taxon>Pseudomonadota</taxon>
        <taxon>Alphaproteobacteria</taxon>
        <taxon>Sphingomonadales</taxon>
        <taxon>Sphingomonadaceae</taxon>
        <taxon>Sphingomonas</taxon>
    </lineage>
</organism>
<dbReference type="PANTHER" id="PTHR44942:SF4">
    <property type="entry name" value="METHYLTRANSFERASE TYPE 11 DOMAIN-CONTAINING PROTEIN"/>
    <property type="match status" value="1"/>
</dbReference>
<evidence type="ECO:0000313" key="6">
    <source>
        <dbReference type="Proteomes" id="UP001526246"/>
    </source>
</evidence>
<reference evidence="5 6" key="1">
    <citation type="submission" date="2022-10" db="EMBL/GenBank/DDBJ databases">
        <title>Sphingomonas sp.</title>
        <authorList>
            <person name="Jin C."/>
        </authorList>
    </citation>
    <scope>NUCLEOTIDE SEQUENCE [LARGE SCALE GENOMIC DNA]</scope>
    <source>
        <strain evidence="5 6">BN140010</strain>
    </source>
</reference>
<dbReference type="InterPro" id="IPR029063">
    <property type="entry name" value="SAM-dependent_MTases_sf"/>
</dbReference>
<comment type="similarity">
    <text evidence="1">Belongs to the methyltransferase superfamily.</text>
</comment>
<dbReference type="InterPro" id="IPR013216">
    <property type="entry name" value="Methyltransf_11"/>
</dbReference>
<sequence>MSFHDLFSGHAKLYAAARPSYPTSLIAEIAALAPSRALAWDAGTGNGQSARLLAGHFDRVHATDASPQQVAEAEPHPRINFAAEPAEQCSLGDGTCDLVLVAQALHWFDLDRFYPEACRVLRPGGLLAAIGYGWFFVDPVVDEIVGRTLLKPLEPKWAPGNWLLIDGYRTIDFPGGEVRLTPSAAHLAWTREQLEAYVGSWSAVQRWDATRLADAFHELASVWPDTEARHVFMPVISRAARL</sequence>
<name>A0ABT3JDV4_9SPHN</name>
<keyword evidence="3" id="KW-0808">Transferase</keyword>
<dbReference type="PANTHER" id="PTHR44942">
    <property type="entry name" value="METHYLTRANSF_11 DOMAIN-CONTAINING PROTEIN"/>
    <property type="match status" value="1"/>
</dbReference>
<accession>A0ABT3JDV4</accession>